<protein>
    <submittedName>
        <fullName evidence="1">Uncharacterized protein</fullName>
    </submittedName>
</protein>
<gene>
    <name evidence="1" type="ORF">BS50DRAFT_346663</name>
</gene>
<name>A0A2T2NQG0_CORCC</name>
<accession>A0A2T2NQG0</accession>
<reference evidence="1 2" key="1">
    <citation type="journal article" date="2018" name="Front. Microbiol.">
        <title>Genome-Wide Analysis of Corynespora cassiicola Leaf Fall Disease Putative Effectors.</title>
        <authorList>
            <person name="Lopez D."/>
            <person name="Ribeiro S."/>
            <person name="Label P."/>
            <person name="Fumanal B."/>
            <person name="Venisse J.S."/>
            <person name="Kohler A."/>
            <person name="de Oliveira R.R."/>
            <person name="Labutti K."/>
            <person name="Lipzen A."/>
            <person name="Lail K."/>
            <person name="Bauer D."/>
            <person name="Ohm R.A."/>
            <person name="Barry K.W."/>
            <person name="Spatafora J."/>
            <person name="Grigoriev I.V."/>
            <person name="Martin F.M."/>
            <person name="Pujade-Renaud V."/>
        </authorList>
    </citation>
    <scope>NUCLEOTIDE SEQUENCE [LARGE SCALE GENOMIC DNA]</scope>
    <source>
        <strain evidence="1 2">Philippines</strain>
    </source>
</reference>
<evidence type="ECO:0000313" key="1">
    <source>
        <dbReference type="EMBL" id="PSN67643.1"/>
    </source>
</evidence>
<organism evidence="1 2">
    <name type="scientific">Corynespora cassiicola Philippines</name>
    <dbReference type="NCBI Taxonomy" id="1448308"/>
    <lineage>
        <taxon>Eukaryota</taxon>
        <taxon>Fungi</taxon>
        <taxon>Dikarya</taxon>
        <taxon>Ascomycota</taxon>
        <taxon>Pezizomycotina</taxon>
        <taxon>Dothideomycetes</taxon>
        <taxon>Pleosporomycetidae</taxon>
        <taxon>Pleosporales</taxon>
        <taxon>Corynesporascaceae</taxon>
        <taxon>Corynespora</taxon>
    </lineage>
</organism>
<proteinExistence type="predicted"/>
<evidence type="ECO:0000313" key="2">
    <source>
        <dbReference type="Proteomes" id="UP000240883"/>
    </source>
</evidence>
<keyword evidence="2" id="KW-1185">Reference proteome</keyword>
<dbReference type="EMBL" id="KZ678134">
    <property type="protein sequence ID" value="PSN67643.1"/>
    <property type="molecule type" value="Genomic_DNA"/>
</dbReference>
<sequence length="236" mass="25331">MSSNICMHLDQAVLAALHDLADTSDLPEELRLQFTYQTASDKTLVHVSAKRKASAFSFSAKAPRHIWQRVCDDVAATGGIDVALHCARDWCDDGSIPTDFRAKIVMTDVPPAYDDVAAELKLKVGVLEKGAGWMRRKFVARGGSGGGGRVVSAPWQQHQQQGQMMGHGRKASNATTLTLVPSRASSATYIPPSAASSVKKIAVPVAGEAMPPLQLSPTQFTRDPAIIRLVSPEKQS</sequence>
<dbReference type="AlphaFoldDB" id="A0A2T2NQG0"/>
<dbReference type="Proteomes" id="UP000240883">
    <property type="component" value="Unassembled WGS sequence"/>
</dbReference>